<feature type="region of interest" description="Disordered" evidence="4">
    <location>
        <begin position="123"/>
        <end position="249"/>
    </location>
</feature>
<feature type="compositionally biased region" description="Polar residues" evidence="4">
    <location>
        <begin position="1277"/>
        <end position="1290"/>
    </location>
</feature>
<feature type="compositionally biased region" description="Low complexity" evidence="4">
    <location>
        <begin position="146"/>
        <end position="167"/>
    </location>
</feature>
<organism evidence="6">
    <name type="scientific">Anopheles funestus</name>
    <name type="common">African malaria mosquito</name>
    <dbReference type="NCBI Taxonomy" id="62324"/>
    <lineage>
        <taxon>Eukaryota</taxon>
        <taxon>Metazoa</taxon>
        <taxon>Ecdysozoa</taxon>
        <taxon>Arthropoda</taxon>
        <taxon>Hexapoda</taxon>
        <taxon>Insecta</taxon>
        <taxon>Pterygota</taxon>
        <taxon>Neoptera</taxon>
        <taxon>Endopterygota</taxon>
        <taxon>Diptera</taxon>
        <taxon>Nematocera</taxon>
        <taxon>Culicoidea</taxon>
        <taxon>Culicidae</taxon>
        <taxon>Anophelinae</taxon>
        <taxon>Anopheles</taxon>
    </lineage>
</organism>
<sequence>MSTLRQKIRNVFSWQHDDYSFEPAEESTQPRSPPVEPPKENKPNRFLKGSSSKSVATPAKGVGNRTAKINKKRSNQINIARNSSITSAQLNAAVPLVNIRRAPSDRSVLSEIDRQIVPNRKQPGLGNLFTRPITVTGGTPAPSSISDRSLTSKASSSRVSSSVPSTLTNTSQKDIVVVRKAPPAPADNGRLFQRATKKEQPPATTSAADRSSIKRKPLLSGFGRQRGQGPSGPKHQSPQPVSSVSVAAAAGSSHAEGVTGTVHGAVNGGALLKSAASASSLEYPVASKPVQSARGTGHQQQRFNGSKEKLDHAHHHHHLHHHHHQPHLHTQHHHPHTQHSRTASGQMAQMATVSTNHLNKFPPGGGGASGSATAGDDGLLNERGVDIGSSGLSSSMEQLTAISFVGPEKAAAGSRKEQQQQQQQQQQTSPSKSRVAELQVHLEKLQSENLRLEKKVHEMTSCQEELLLLRDEIVQLKASHEQSNGELHRLLNENESLRDRLKTVVQSPLSDSEKQQLIRNTQRLHSSAPASIALPNNMDAEGTPCVTPDWDKQSSSSEIAVACLQDKIIQMEETHYSTNEELQATLQELADLQSQIMELQTDNERLVEEKDVIFQSLCRQTEKLEDSRIQIGTLQKLLLREPNQQDVVPTEREHKLIDLLKIAQEERECLMLKQEELNAELNELKALVDERNGEVTRTRGRISMLESSLDAANAEKKDANSQLMESKEDASVKLIEISRLTTLLENARAKIDELEQDRAMGDKTDLEELLDVARKEKDQLETQIASFQEQVSISQCEIQKLKDQLARLNEECKVVRNNAKCVISDLEYKNETVTQEKQKMATDFQQLQESINELQVQNKCLLEDKSQLETLLSETQKHLGETERQLMEKTEELNQETRLRQQEADEWEHFQSDLLMTVRVANDFKTEAQNAREKLALDNKALREKVRVLEQQIEQLNKQSLKGIGNAHDVQLSYERLNDLKQDLSASVENLNTFDRNVDEFSYRVQLLRKQMHNFSLDRKPPGSLDSGGLNDSSKKTVTMQSPPPRAVQDSDSDVPPPLPKTKPPKLVVRFADERSSVETLDSTEYDYSDSDQDDSEVVGTTKRKSTPFEDIQQSKTPSSESISEASVLASDDEISKEVVEYQVNSPAFRPIVASQSTENLFHSPYALFKPIPRFASKSTQDLSSTERADGLYHRQHKNRHRALNTTDFGSGLFYSKSTDDLILPDIDRLTQKPATNLSKFRKFRYERSISGSSLNSLVKLERQEQLFQRQKQQQQETSNETISTLMQPNEGSAIDVESWSKPSLGTPQKDLVDVSGFQQQNTAGSPDHKSKPESRKPLPLPRTDSEQNLATQKTIVYVIDEQTEQFVLEEELQKRKQERAKKEPTKQVTAAPKLPTKSNTKFIANRNVSTSSTATSESLYENIPYRRNFVTKSYSFDHDPMLTSKETQSQSLITTVQQEMAVRRQQKSAIQRQDSRLSVKSLIESIENSAKQTKLNSDSRCSSSSSINSIPADANPTLSTKHSSISSTNNNSINNNEHDSISNNISKSHVNGNNNDENNVIQIPVQPSAIVQSGALPAKSPLREQQQPTVGGNVNSNSKPNASADTVMLMKKSNLITSNNGCNTTLNPAIISHKTMDYVRRNSYNDISERKDPLNALVKNGGSKRNALLKWCQNKTVGYRNIDITNFSSSWNDGLALCAIMHSYLPDRIPYDKLNQNDKRRNFSLAFTAAESVGIQTSLSIDEMCLQERPDWQQVMGYVTAIYKHFET</sequence>
<feature type="compositionally biased region" description="Polar residues" evidence="4">
    <location>
        <begin position="289"/>
        <end position="304"/>
    </location>
</feature>
<evidence type="ECO:0000259" key="5">
    <source>
        <dbReference type="PROSITE" id="PS50021"/>
    </source>
</evidence>
<feature type="compositionally biased region" description="Low complexity" evidence="4">
    <location>
        <begin position="1499"/>
        <end position="1510"/>
    </location>
</feature>
<evidence type="ECO:0000256" key="2">
    <source>
        <dbReference type="ARBA" id="ARBA00023054"/>
    </source>
</evidence>
<dbReference type="InterPro" id="IPR050540">
    <property type="entry name" value="F-actin_Monoox_Mical"/>
</dbReference>
<feature type="compositionally biased region" description="Low complexity" evidence="4">
    <location>
        <begin position="1524"/>
        <end position="1560"/>
    </location>
</feature>
<dbReference type="SUPFAM" id="SSF47576">
    <property type="entry name" value="Calponin-homology domain, CH-domain"/>
    <property type="match status" value="1"/>
</dbReference>
<protein>
    <submittedName>
        <fullName evidence="6">Calponin-homology (CH) domain-containing protein</fullName>
    </submittedName>
</protein>
<feature type="coiled-coil region" evidence="3">
    <location>
        <begin position="582"/>
        <end position="609"/>
    </location>
</feature>
<accession>A0A4Y0BRD7</accession>
<feature type="compositionally biased region" description="Polar residues" evidence="4">
    <location>
        <begin position="1584"/>
        <end position="1601"/>
    </location>
</feature>
<reference evidence="6" key="1">
    <citation type="submission" date="2020-05" db="UniProtKB">
        <authorList>
            <consortium name="EnsemblMetazoa"/>
        </authorList>
    </citation>
    <scope>IDENTIFICATION</scope>
    <source>
        <strain evidence="6">FUMOZ</strain>
    </source>
</reference>
<feature type="compositionally biased region" description="Polar residues" evidence="4">
    <location>
        <begin position="1112"/>
        <end position="1125"/>
    </location>
</feature>
<feature type="region of interest" description="Disordered" evidence="4">
    <location>
        <begin position="407"/>
        <end position="437"/>
    </location>
</feature>
<dbReference type="PROSITE" id="PS50021">
    <property type="entry name" value="CH"/>
    <property type="match status" value="1"/>
</dbReference>
<dbReference type="EnsemblMetazoa" id="AFUN022066-RB">
    <property type="protein sequence ID" value="AFUN022066-PB"/>
    <property type="gene ID" value="AFUN022066"/>
</dbReference>
<dbReference type="FunFam" id="1.10.418.10:FF:000020">
    <property type="entry name" value="Cytospin-A isoform 1"/>
    <property type="match status" value="1"/>
</dbReference>
<feature type="compositionally biased region" description="Acidic residues" evidence="4">
    <location>
        <begin position="1082"/>
        <end position="1097"/>
    </location>
</feature>
<dbReference type="InterPro" id="IPR001715">
    <property type="entry name" value="CH_dom"/>
</dbReference>
<dbReference type="PANTHER" id="PTHR23167">
    <property type="entry name" value="CALPONIN HOMOLOGY DOMAIN-CONTAINING PROTEIN DDB_G0272472-RELATED"/>
    <property type="match status" value="1"/>
</dbReference>
<keyword evidence="2 3" id="KW-0175">Coiled coil</keyword>
<feature type="region of interest" description="Disordered" evidence="4">
    <location>
        <begin position="18"/>
        <end position="63"/>
    </location>
</feature>
<name>A0A4Y0BRD7_ANOFN</name>
<feature type="region of interest" description="Disordered" evidence="4">
    <location>
        <begin position="1269"/>
        <end position="1290"/>
    </location>
</feature>
<dbReference type="VEuPathDB" id="VectorBase:AFUN022066"/>
<evidence type="ECO:0000256" key="1">
    <source>
        <dbReference type="ARBA" id="ARBA00009452"/>
    </source>
</evidence>
<feature type="region of interest" description="Disordered" evidence="4">
    <location>
        <begin position="1490"/>
        <end position="1560"/>
    </location>
</feature>
<feature type="coiled-coil region" evidence="3">
    <location>
        <begin position="660"/>
        <end position="959"/>
    </location>
</feature>
<dbReference type="InterPro" id="IPR036872">
    <property type="entry name" value="CH_dom_sf"/>
</dbReference>
<dbReference type="PANTHER" id="PTHR23167:SF69">
    <property type="entry name" value="FI18193P1"/>
    <property type="match status" value="1"/>
</dbReference>
<feature type="compositionally biased region" description="Basic residues" evidence="4">
    <location>
        <begin position="312"/>
        <end position="339"/>
    </location>
</feature>
<evidence type="ECO:0000313" key="6">
    <source>
        <dbReference type="EnsemblMetazoa" id="AFUN022066-PB"/>
    </source>
</evidence>
<feature type="region of interest" description="Disordered" evidence="4">
    <location>
        <begin position="1319"/>
        <end position="1350"/>
    </location>
</feature>
<proteinExistence type="inferred from homology"/>
<feature type="region of interest" description="Disordered" evidence="4">
    <location>
        <begin position="1016"/>
        <end position="1130"/>
    </location>
</feature>
<feature type="domain" description="Calponin-homology (CH)" evidence="5">
    <location>
        <begin position="1663"/>
        <end position="1768"/>
    </location>
</feature>
<dbReference type="SMART" id="SM00033">
    <property type="entry name" value="CH"/>
    <property type="match status" value="1"/>
</dbReference>
<evidence type="ECO:0000256" key="3">
    <source>
        <dbReference type="SAM" id="Coils"/>
    </source>
</evidence>
<feature type="compositionally biased region" description="Polar residues" evidence="4">
    <location>
        <begin position="340"/>
        <end position="358"/>
    </location>
</feature>
<dbReference type="VEuPathDB" id="VectorBase:AFUN2_004114"/>
<feature type="compositionally biased region" description="Basic and acidic residues" evidence="4">
    <location>
        <begin position="1327"/>
        <end position="1337"/>
    </location>
</feature>
<dbReference type="Pfam" id="PF00307">
    <property type="entry name" value="CH"/>
    <property type="match status" value="1"/>
</dbReference>
<evidence type="ECO:0000256" key="4">
    <source>
        <dbReference type="SAM" id="MobiDB-lite"/>
    </source>
</evidence>
<comment type="similarity">
    <text evidence="1">Belongs to the cytospin-A family.</text>
</comment>
<feature type="compositionally biased region" description="Low complexity" evidence="4">
    <location>
        <begin position="1023"/>
        <end position="1032"/>
    </location>
</feature>
<feature type="region of interest" description="Disordered" evidence="4">
    <location>
        <begin position="1579"/>
        <end position="1601"/>
    </location>
</feature>
<dbReference type="Gene3D" id="1.10.418.10">
    <property type="entry name" value="Calponin-like domain"/>
    <property type="match status" value="1"/>
</dbReference>
<feature type="region of interest" description="Disordered" evidence="4">
    <location>
        <begin position="286"/>
        <end position="386"/>
    </location>
</feature>
<dbReference type="CDD" id="cd21199">
    <property type="entry name" value="CH_CYTS"/>
    <property type="match status" value="1"/>
</dbReference>